<dbReference type="EnsemblProtists" id="EOD30782">
    <property type="protein sequence ID" value="EOD30782"/>
    <property type="gene ID" value="EMIHUDRAFT_232378"/>
</dbReference>
<dbReference type="KEGG" id="ehx:EMIHUDRAFT_230295"/>
<dbReference type="RefSeq" id="XP_005785329.1">
    <property type="nucleotide sequence ID" value="XM_005785272.1"/>
</dbReference>
<dbReference type="PROSITE" id="PS50297">
    <property type="entry name" value="ANK_REP_REGION"/>
    <property type="match status" value="1"/>
</dbReference>
<dbReference type="Pfam" id="PF12796">
    <property type="entry name" value="Ank_2"/>
    <property type="match status" value="1"/>
</dbReference>
<feature type="signal peptide" evidence="2">
    <location>
        <begin position="1"/>
        <end position="15"/>
    </location>
</feature>
<dbReference type="GeneID" id="17276055"/>
<keyword evidence="4" id="KW-1185">Reference proteome</keyword>
<evidence type="ECO:0000256" key="2">
    <source>
        <dbReference type="SAM" id="SignalP"/>
    </source>
</evidence>
<evidence type="ECO:0000313" key="3">
    <source>
        <dbReference type="EnsemblProtists" id="EOD30782"/>
    </source>
</evidence>
<dbReference type="PROSITE" id="PS50088">
    <property type="entry name" value="ANK_REPEAT"/>
    <property type="match status" value="1"/>
</dbReference>
<dbReference type="RefSeq" id="XP_005783211.1">
    <property type="nucleotide sequence ID" value="XM_005783154.1"/>
</dbReference>
<dbReference type="SMART" id="SM00248">
    <property type="entry name" value="ANK"/>
    <property type="match status" value="2"/>
</dbReference>
<dbReference type="HOGENOM" id="CLU_1743965_0_0_1"/>
<reference evidence="4" key="1">
    <citation type="journal article" date="2013" name="Nature">
        <title>Pan genome of the phytoplankton Emiliania underpins its global distribution.</title>
        <authorList>
            <person name="Read B.A."/>
            <person name="Kegel J."/>
            <person name="Klute M.J."/>
            <person name="Kuo A."/>
            <person name="Lefebvre S.C."/>
            <person name="Maumus F."/>
            <person name="Mayer C."/>
            <person name="Miller J."/>
            <person name="Monier A."/>
            <person name="Salamov A."/>
            <person name="Young J."/>
            <person name="Aguilar M."/>
            <person name="Claverie J.M."/>
            <person name="Frickenhaus S."/>
            <person name="Gonzalez K."/>
            <person name="Herman E.K."/>
            <person name="Lin Y.C."/>
            <person name="Napier J."/>
            <person name="Ogata H."/>
            <person name="Sarno A.F."/>
            <person name="Shmutz J."/>
            <person name="Schroeder D."/>
            <person name="de Vargas C."/>
            <person name="Verret F."/>
            <person name="von Dassow P."/>
            <person name="Valentin K."/>
            <person name="Van de Peer Y."/>
            <person name="Wheeler G."/>
            <person name="Dacks J.B."/>
            <person name="Delwiche C.F."/>
            <person name="Dyhrman S.T."/>
            <person name="Glockner G."/>
            <person name="John U."/>
            <person name="Richards T."/>
            <person name="Worden A.Z."/>
            <person name="Zhang X."/>
            <person name="Grigoriev I.V."/>
            <person name="Allen A.E."/>
            <person name="Bidle K."/>
            <person name="Borodovsky M."/>
            <person name="Bowler C."/>
            <person name="Brownlee C."/>
            <person name="Cock J.M."/>
            <person name="Elias M."/>
            <person name="Gladyshev V.N."/>
            <person name="Groth M."/>
            <person name="Guda C."/>
            <person name="Hadaegh A."/>
            <person name="Iglesias-Rodriguez M.D."/>
            <person name="Jenkins J."/>
            <person name="Jones B.M."/>
            <person name="Lawson T."/>
            <person name="Leese F."/>
            <person name="Lindquist E."/>
            <person name="Lobanov A."/>
            <person name="Lomsadze A."/>
            <person name="Malik S.B."/>
            <person name="Marsh M.E."/>
            <person name="Mackinder L."/>
            <person name="Mock T."/>
            <person name="Mueller-Roeber B."/>
            <person name="Pagarete A."/>
            <person name="Parker M."/>
            <person name="Probert I."/>
            <person name="Quesneville H."/>
            <person name="Raines C."/>
            <person name="Rensing S.A."/>
            <person name="Riano-Pachon D.M."/>
            <person name="Richier S."/>
            <person name="Rokitta S."/>
            <person name="Shiraiwa Y."/>
            <person name="Soanes D.M."/>
            <person name="van der Giezen M."/>
            <person name="Wahlund T.M."/>
            <person name="Williams B."/>
            <person name="Wilson W."/>
            <person name="Wolfe G."/>
            <person name="Wurch L.L."/>
        </authorList>
    </citation>
    <scope>NUCLEOTIDE SEQUENCE</scope>
</reference>
<dbReference type="InterPro" id="IPR002110">
    <property type="entry name" value="Ankyrin_rpt"/>
</dbReference>
<dbReference type="PaxDb" id="2903-EOD30782"/>
<dbReference type="Gene3D" id="1.25.40.20">
    <property type="entry name" value="Ankyrin repeat-containing domain"/>
    <property type="match status" value="1"/>
</dbReference>
<accession>A0A0D3K4U7</accession>
<sequence length="150" mass="15636">MPARWLLLFTAVAAADEAADRERWPLIYAAGEGDAARVHELLDAGHGTSERSADGETALHVAGIKGDEATVRALINGGADIGQDSLRERMAAAAAKLPYKPCRGKSEGDSCSLCAPADEDCFETMELKACSADGKCHSAASGGEVDDMPM</sequence>
<dbReference type="Proteomes" id="UP000013827">
    <property type="component" value="Unassembled WGS sequence"/>
</dbReference>
<evidence type="ECO:0000256" key="1">
    <source>
        <dbReference type="PROSITE-ProRule" id="PRU00023"/>
    </source>
</evidence>
<proteinExistence type="predicted"/>
<keyword evidence="1" id="KW-0040">ANK repeat</keyword>
<dbReference type="GeneID" id="17278173"/>
<keyword evidence="2" id="KW-0732">Signal</keyword>
<evidence type="ECO:0000313" key="4">
    <source>
        <dbReference type="Proteomes" id="UP000013827"/>
    </source>
</evidence>
<feature type="chain" id="PRO_5044053617" description="Ankyrin repeat protein" evidence="2">
    <location>
        <begin position="16"/>
        <end position="150"/>
    </location>
</feature>
<dbReference type="EnsemblProtists" id="EOD32900">
    <property type="protein sequence ID" value="EOD32900"/>
    <property type="gene ID" value="EMIHUDRAFT_230295"/>
</dbReference>
<dbReference type="InterPro" id="IPR036770">
    <property type="entry name" value="Ankyrin_rpt-contain_sf"/>
</dbReference>
<reference evidence="3" key="2">
    <citation type="submission" date="2024-10" db="UniProtKB">
        <authorList>
            <consortium name="EnsemblProtists"/>
        </authorList>
    </citation>
    <scope>IDENTIFICATION</scope>
</reference>
<evidence type="ECO:0008006" key="5">
    <source>
        <dbReference type="Google" id="ProtNLM"/>
    </source>
</evidence>
<dbReference type="AlphaFoldDB" id="A0A0D3K4U7"/>
<dbReference type="SUPFAM" id="SSF48403">
    <property type="entry name" value="Ankyrin repeat"/>
    <property type="match status" value="1"/>
</dbReference>
<feature type="repeat" description="ANK" evidence="1">
    <location>
        <begin position="54"/>
        <end position="86"/>
    </location>
</feature>
<organism evidence="3 4">
    <name type="scientific">Emiliania huxleyi (strain CCMP1516)</name>
    <dbReference type="NCBI Taxonomy" id="280463"/>
    <lineage>
        <taxon>Eukaryota</taxon>
        <taxon>Haptista</taxon>
        <taxon>Haptophyta</taxon>
        <taxon>Prymnesiophyceae</taxon>
        <taxon>Isochrysidales</taxon>
        <taxon>Noelaerhabdaceae</taxon>
        <taxon>Emiliania</taxon>
    </lineage>
</organism>
<name>A0A0D3K4U7_EMIH1</name>
<dbReference type="KEGG" id="ehx:EMIHUDRAFT_232378"/>
<protein>
    <recommendedName>
        <fullName evidence="5">Ankyrin repeat protein</fullName>
    </recommendedName>
</protein>